<feature type="binding site" evidence="9">
    <location>
        <position position="59"/>
    </location>
    <ligand>
        <name>substrate</name>
    </ligand>
</feature>
<feature type="binding site" evidence="9">
    <location>
        <position position="65"/>
    </location>
    <ligand>
        <name>substrate</name>
    </ligand>
</feature>
<evidence type="ECO:0000313" key="15">
    <source>
        <dbReference type="Proteomes" id="UP001485043"/>
    </source>
</evidence>
<dbReference type="NCBIfam" id="TIGR01772">
    <property type="entry name" value="MDH_euk_gproteo"/>
    <property type="match status" value="1"/>
</dbReference>
<dbReference type="PANTHER" id="PTHR11540">
    <property type="entry name" value="MALATE AND LACTATE DEHYDROGENASE"/>
    <property type="match status" value="1"/>
</dbReference>
<comment type="caution">
    <text evidence="14">The sequence shown here is derived from an EMBL/GenBank/DDBJ whole genome shotgun (WGS) entry which is preliminary data.</text>
</comment>
<evidence type="ECO:0000256" key="4">
    <source>
        <dbReference type="ARBA" id="ARBA00022532"/>
    </source>
</evidence>
<dbReference type="Gene3D" id="3.40.50.720">
    <property type="entry name" value="NAD(P)-binding Rossmann-like Domain"/>
    <property type="match status" value="1"/>
</dbReference>
<evidence type="ECO:0000256" key="10">
    <source>
        <dbReference type="PIRSR" id="PIRSR000102-3"/>
    </source>
</evidence>
<gene>
    <name evidence="14" type="ORF">WJX84_007916</name>
</gene>
<feature type="binding site" evidence="10">
    <location>
        <position position="72"/>
    </location>
    <ligand>
        <name>NAD(+)</name>
        <dbReference type="ChEBI" id="CHEBI:57540"/>
    </ligand>
</feature>
<keyword evidence="5 11" id="KW-0560">Oxidoreductase</keyword>
<keyword evidence="4" id="KW-0816">Tricarboxylic acid cycle</keyword>
<dbReference type="SUPFAM" id="SSF51735">
    <property type="entry name" value="NAD(P)-binding Rossmann-fold domains"/>
    <property type="match status" value="1"/>
</dbReference>
<evidence type="ECO:0000256" key="1">
    <source>
        <dbReference type="ARBA" id="ARBA00008824"/>
    </source>
</evidence>
<feature type="binding site" evidence="10">
    <location>
        <position position="12"/>
    </location>
    <ligand>
        <name>NAD(+)</name>
        <dbReference type="ChEBI" id="CHEBI:57540"/>
    </ligand>
</feature>
<dbReference type="InterPro" id="IPR001236">
    <property type="entry name" value="Lactate/malate_DH_N"/>
</dbReference>
<evidence type="ECO:0000256" key="3">
    <source>
        <dbReference type="ARBA" id="ARBA00012995"/>
    </source>
</evidence>
<dbReference type="InterPro" id="IPR015955">
    <property type="entry name" value="Lactate_DH/Glyco_Ohase_4_C"/>
</dbReference>
<organism evidence="14 15">
    <name type="scientific">Apatococcus fuscideae</name>
    <dbReference type="NCBI Taxonomy" id="2026836"/>
    <lineage>
        <taxon>Eukaryota</taxon>
        <taxon>Viridiplantae</taxon>
        <taxon>Chlorophyta</taxon>
        <taxon>core chlorophytes</taxon>
        <taxon>Trebouxiophyceae</taxon>
        <taxon>Chlorellales</taxon>
        <taxon>Chlorellaceae</taxon>
        <taxon>Apatococcus</taxon>
    </lineage>
</organism>
<reference evidence="14 15" key="1">
    <citation type="journal article" date="2024" name="Nat. Commun.">
        <title>Phylogenomics reveals the evolutionary origins of lichenization in chlorophyte algae.</title>
        <authorList>
            <person name="Puginier C."/>
            <person name="Libourel C."/>
            <person name="Otte J."/>
            <person name="Skaloud P."/>
            <person name="Haon M."/>
            <person name="Grisel S."/>
            <person name="Petersen M."/>
            <person name="Berrin J.G."/>
            <person name="Delaux P.M."/>
            <person name="Dal Grande F."/>
            <person name="Keller J."/>
        </authorList>
    </citation>
    <scope>NUCLEOTIDE SEQUENCE [LARGE SCALE GENOMIC DNA]</scope>
    <source>
        <strain evidence="14 15">SAG 2523</strain>
    </source>
</reference>
<evidence type="ECO:0000256" key="7">
    <source>
        <dbReference type="ARBA" id="ARBA00048313"/>
    </source>
</evidence>
<dbReference type="InterPro" id="IPR001557">
    <property type="entry name" value="L-lactate/malate_DH"/>
</dbReference>
<feature type="domain" description="Lactate/malate dehydrogenase C-terminal" evidence="13">
    <location>
        <begin position="126"/>
        <end position="288"/>
    </location>
</feature>
<comment type="similarity">
    <text evidence="1">Belongs to the LDH/MDH superfamily. MDH type 1 family.</text>
</comment>
<feature type="binding site" evidence="9">
    <location>
        <position position="131"/>
    </location>
    <ligand>
        <name>substrate</name>
    </ligand>
</feature>
<dbReference type="GO" id="GO:0030060">
    <property type="term" value="F:L-malate dehydrogenase (NAD+) activity"/>
    <property type="evidence" value="ECO:0007669"/>
    <property type="project" value="UniProtKB-EC"/>
</dbReference>
<dbReference type="FunFam" id="3.90.110.10:FF:000001">
    <property type="entry name" value="Malate dehydrogenase"/>
    <property type="match status" value="1"/>
</dbReference>
<protein>
    <recommendedName>
        <fullName evidence="3">malate dehydrogenase</fullName>
        <ecNumber evidence="3">1.1.1.37</ecNumber>
    </recommendedName>
</protein>
<evidence type="ECO:0000256" key="11">
    <source>
        <dbReference type="RuleBase" id="RU003369"/>
    </source>
</evidence>
<dbReference type="EC" id="1.1.1.37" evidence="3"/>
<keyword evidence="6 10" id="KW-0520">NAD</keyword>
<evidence type="ECO:0000256" key="8">
    <source>
        <dbReference type="PIRSR" id="PIRSR000102-1"/>
    </source>
</evidence>
<comment type="subunit">
    <text evidence="2">Homodimer.</text>
</comment>
<evidence type="ECO:0000259" key="12">
    <source>
        <dbReference type="Pfam" id="PF00056"/>
    </source>
</evidence>
<feature type="binding site" evidence="10">
    <location>
        <begin position="95"/>
        <end position="97"/>
    </location>
    <ligand>
        <name>NAD(+)</name>
        <dbReference type="ChEBI" id="CHEBI:57540"/>
    </ligand>
</feature>
<comment type="catalytic activity">
    <reaction evidence="7">
        <text>(S)-malate + NAD(+) = oxaloacetate + NADH + H(+)</text>
        <dbReference type="Rhea" id="RHEA:21432"/>
        <dbReference type="ChEBI" id="CHEBI:15378"/>
        <dbReference type="ChEBI" id="CHEBI:15589"/>
        <dbReference type="ChEBI" id="CHEBI:16452"/>
        <dbReference type="ChEBI" id="CHEBI:57540"/>
        <dbReference type="ChEBI" id="CHEBI:57945"/>
        <dbReference type="EC" id="1.1.1.37"/>
    </reaction>
</comment>
<feature type="domain" description="Lactate/malate dehydrogenase N-terminal" evidence="12">
    <location>
        <begin position="2"/>
        <end position="123"/>
    </location>
</feature>
<dbReference type="SUPFAM" id="SSF56327">
    <property type="entry name" value="LDH C-terminal domain-like"/>
    <property type="match status" value="1"/>
</dbReference>
<evidence type="ECO:0000256" key="9">
    <source>
        <dbReference type="PIRSR" id="PIRSR000102-2"/>
    </source>
</evidence>
<dbReference type="InterPro" id="IPR010097">
    <property type="entry name" value="Malate_DH_type1"/>
</dbReference>
<feature type="active site" description="Proton acceptor" evidence="8">
    <location>
        <position position="155"/>
    </location>
</feature>
<evidence type="ECO:0000256" key="2">
    <source>
        <dbReference type="ARBA" id="ARBA00011738"/>
    </source>
</evidence>
<evidence type="ECO:0000259" key="13">
    <source>
        <dbReference type="Pfam" id="PF02866"/>
    </source>
</evidence>
<keyword evidence="15" id="KW-1185">Reference proteome</keyword>
<feature type="binding site" evidence="10">
    <location>
        <position position="206"/>
    </location>
    <ligand>
        <name>NAD(+)</name>
        <dbReference type="ChEBI" id="CHEBI:57540"/>
    </ligand>
</feature>
<dbReference type="PANTHER" id="PTHR11540:SF16">
    <property type="entry name" value="MALATE DEHYDROGENASE, MITOCHONDRIAL"/>
    <property type="match status" value="1"/>
</dbReference>
<dbReference type="GO" id="GO:0005739">
    <property type="term" value="C:mitochondrion"/>
    <property type="evidence" value="ECO:0007669"/>
    <property type="project" value="TreeGrafter"/>
</dbReference>
<dbReference type="Proteomes" id="UP001485043">
    <property type="component" value="Unassembled WGS sequence"/>
</dbReference>
<dbReference type="Pfam" id="PF02866">
    <property type="entry name" value="Ldh_1_C"/>
    <property type="match status" value="1"/>
</dbReference>
<dbReference type="FunFam" id="3.40.50.720:FF:000013">
    <property type="entry name" value="Malate dehydrogenase"/>
    <property type="match status" value="1"/>
</dbReference>
<dbReference type="InterPro" id="IPR036291">
    <property type="entry name" value="NAD(P)-bd_dom_sf"/>
</dbReference>
<dbReference type="PIRSF" id="PIRSF000102">
    <property type="entry name" value="Lac_mal_DH"/>
    <property type="match status" value="1"/>
</dbReference>
<proteinExistence type="inferred from homology"/>
<evidence type="ECO:0000256" key="6">
    <source>
        <dbReference type="ARBA" id="ARBA00023027"/>
    </source>
</evidence>
<dbReference type="CDD" id="cd01337">
    <property type="entry name" value="MDH_glyoxysomal_mitochondrial"/>
    <property type="match status" value="1"/>
</dbReference>
<evidence type="ECO:0000313" key="14">
    <source>
        <dbReference type="EMBL" id="KAK9866333.1"/>
    </source>
</evidence>
<evidence type="ECO:0000256" key="5">
    <source>
        <dbReference type="ARBA" id="ARBA00023002"/>
    </source>
</evidence>
<feature type="binding site" evidence="9">
    <location>
        <position position="97"/>
    </location>
    <ligand>
        <name>substrate</name>
    </ligand>
</feature>
<dbReference type="GO" id="GO:0019752">
    <property type="term" value="P:carboxylic acid metabolic process"/>
    <property type="evidence" value="ECO:0007669"/>
    <property type="project" value="InterPro"/>
</dbReference>
<dbReference type="AlphaFoldDB" id="A0AAW1TAT0"/>
<dbReference type="Gene3D" id="3.90.110.10">
    <property type="entry name" value="Lactate dehydrogenase/glycoside hydrolase, family 4, C-terminal"/>
    <property type="match status" value="1"/>
</dbReference>
<name>A0AAW1TAT0_9CHLO</name>
<accession>A0AAW1TAT0</accession>
<dbReference type="EMBL" id="JALJOV010000170">
    <property type="protein sequence ID" value="KAK9866333.1"/>
    <property type="molecule type" value="Genomic_DNA"/>
</dbReference>
<sequence length="292" mass="30477">MNRYVSDLSLYDIVNVPGVAADLSHCNTPTQVKAFNGKESLEAALEGADLVVIPAGVPRKPGMTRDDLFNTNASIVKGLVEAAAKVCPKAIFNIITNPVNSTVPITAEALKAAGVYDPKKVLGVSTLDVVRANCFVAQAKGLNVKDVDVPVVGGHAGITILPLLSQTQPKTDFSEDEIAKLTDRIQNAGTEVVEAKAGAGSATLSMAYAAARMAESVLAGLSGEGNVYECAYVESSVTELPYFASKVRLGPSGIEEILGLGELSAVEKSGLEKLKPELRKSIDTGISFATSK</sequence>
<dbReference type="GO" id="GO:0006099">
    <property type="term" value="P:tricarboxylic acid cycle"/>
    <property type="evidence" value="ECO:0007669"/>
    <property type="project" value="UniProtKB-KW"/>
</dbReference>
<dbReference type="Pfam" id="PF00056">
    <property type="entry name" value="Ldh_1_N"/>
    <property type="match status" value="1"/>
</dbReference>
<dbReference type="InterPro" id="IPR022383">
    <property type="entry name" value="Lactate/malate_DH_C"/>
</dbReference>